<keyword evidence="3" id="KW-1185">Reference proteome</keyword>
<accession>A0A0C2K477</accession>
<dbReference type="STRING" id="1461322.OJ16_18070"/>
<organism evidence="2 3">
    <name type="scientific">Vibrio renipiscarius</name>
    <dbReference type="NCBI Taxonomy" id="1461322"/>
    <lineage>
        <taxon>Bacteria</taxon>
        <taxon>Pseudomonadati</taxon>
        <taxon>Pseudomonadota</taxon>
        <taxon>Gammaproteobacteria</taxon>
        <taxon>Vibrionales</taxon>
        <taxon>Vibrionaceae</taxon>
        <taxon>Vibrio</taxon>
    </lineage>
</organism>
<keyword evidence="1" id="KW-0732">Signal</keyword>
<gene>
    <name evidence="2" type="ORF">OJ16_18070</name>
</gene>
<reference evidence="2 3" key="1">
    <citation type="submission" date="2014-11" db="EMBL/GenBank/DDBJ databases">
        <title>Draft Genome Sequence of Vibrio piscirenalis strains CECT 8603T and CECT 8604, two marine Gammaproteobacterium isolated from cultured gilthead sea bream (Sparus aurata).</title>
        <authorList>
            <person name="Arahal D.R."/>
            <person name="Rodrigo-Torres L."/>
            <person name="Lucena T."/>
            <person name="Pujalte M.J."/>
        </authorList>
    </citation>
    <scope>NUCLEOTIDE SEQUENCE [LARGE SCALE GENOMIC DNA]</scope>
    <source>
        <strain evidence="2 3">DCR 1-4-2</strain>
    </source>
</reference>
<evidence type="ECO:0000313" key="2">
    <source>
        <dbReference type="EMBL" id="KII76783.1"/>
    </source>
</evidence>
<name>A0A0C2K477_9VIBR</name>
<dbReference type="EMBL" id="JTKH01000024">
    <property type="protein sequence ID" value="KII76783.1"/>
    <property type="molecule type" value="Genomic_DNA"/>
</dbReference>
<proteinExistence type="predicted"/>
<feature type="chain" id="PRO_5009758690" description="Lipoprotein" evidence="1">
    <location>
        <begin position="22"/>
        <end position="176"/>
    </location>
</feature>
<evidence type="ECO:0000256" key="1">
    <source>
        <dbReference type="SAM" id="SignalP"/>
    </source>
</evidence>
<evidence type="ECO:0000313" key="3">
    <source>
        <dbReference type="Proteomes" id="UP000031672"/>
    </source>
</evidence>
<sequence length="176" mass="19538">MKLKTALCGLVLSFTSLQGVAQVAPEYSTSMDIIADKQSLPCNSELRVLAQQALKKNPHRLIGYQEVPDDVHLYNALAVTQYRDRKSHVSFHGVKNSAGGCDTSVTESYVLQTSCSDARHEAFSKWAFEGRLDAMTSVLRDKRDESKQAFLTDQPPTLCLVTTRKVIFNPVTSDIE</sequence>
<protein>
    <recommendedName>
        <fullName evidence="4">Lipoprotein</fullName>
    </recommendedName>
</protein>
<dbReference type="OrthoDB" id="6308253at2"/>
<feature type="signal peptide" evidence="1">
    <location>
        <begin position="1"/>
        <end position="21"/>
    </location>
</feature>
<evidence type="ECO:0008006" key="4">
    <source>
        <dbReference type="Google" id="ProtNLM"/>
    </source>
</evidence>
<accession>A0A0C2NFH4</accession>
<dbReference type="Proteomes" id="UP000031672">
    <property type="component" value="Unassembled WGS sequence"/>
</dbReference>
<comment type="caution">
    <text evidence="2">The sequence shown here is derived from an EMBL/GenBank/DDBJ whole genome shotgun (WGS) entry which is preliminary data.</text>
</comment>
<dbReference type="AlphaFoldDB" id="A0A0C2K477"/>